<proteinExistence type="predicted"/>
<keyword evidence="3" id="KW-1185">Reference proteome</keyword>
<evidence type="ECO:0000313" key="3">
    <source>
        <dbReference type="Proteomes" id="UP000189339"/>
    </source>
</evidence>
<name>A0A1V2DPM6_9GAMM</name>
<protein>
    <recommendedName>
        <fullName evidence="1">YqaJ viral recombinase domain-containing protein</fullName>
    </recommendedName>
</protein>
<comment type="caution">
    <text evidence="2">The sequence shown here is derived from an EMBL/GenBank/DDBJ whole genome shotgun (WGS) entry which is preliminary data.</text>
</comment>
<dbReference type="OrthoDB" id="6356905at2"/>
<dbReference type="InterPro" id="IPR019080">
    <property type="entry name" value="YqaJ_viral_recombinase"/>
</dbReference>
<dbReference type="Gene3D" id="3.90.320.10">
    <property type="match status" value="1"/>
</dbReference>
<organism evidence="2 3">
    <name type="scientific">Marinobacter lutaoensis</name>
    <dbReference type="NCBI Taxonomy" id="135739"/>
    <lineage>
        <taxon>Bacteria</taxon>
        <taxon>Pseudomonadati</taxon>
        <taxon>Pseudomonadota</taxon>
        <taxon>Gammaproteobacteria</taxon>
        <taxon>Pseudomonadales</taxon>
        <taxon>Marinobacteraceae</taxon>
        <taxon>Marinobacter</taxon>
    </lineage>
</organism>
<sequence>MFQERPVSAFEKQIKEVMAAVDALPQRAVIPDDVAVRWAKEIIRFEPERAVWHARRAGVIGGSEAGEFVLAALGERPAYKDLEGIWRQKMLLDLPDYPNIYMKRGTALEPLARAVYLQMTGHRSILDAPDVQAAFSKPHKEYAHIGGNPDEVAVANGLRVITDFKVRNRLDENQGLSVINGAQLHWYGLIHLANTGTAVDGYCLAELDLPPEMMDDLMKNPPKDWTALAKDIARINRPGFGMRTRYFKHNQGLGNNLINLTKHFWETYVLTGTPYRKPKPKLPDTFTNEDRKVVENAHNEFLTHKLAETVAKENAERARKTLISVAEKYALTDWPFSVSGVSSGISRRFNTEQAAKDLLMKGVDPQTITKTRGRADVERMIQTLESHGLLTDAHFQTDWDTRAVQAALKEHGLRMEDYKTQNVRIGLSQKSADQPVIATLSKKMANHIESFDPLATDTTNLQAEPDIENIDEPEAASHLKLA</sequence>
<evidence type="ECO:0000313" key="2">
    <source>
        <dbReference type="EMBL" id="ONF42479.1"/>
    </source>
</evidence>
<dbReference type="Proteomes" id="UP000189339">
    <property type="component" value="Unassembled WGS sequence"/>
</dbReference>
<feature type="domain" description="YqaJ viral recombinase" evidence="1">
    <location>
        <begin position="52"/>
        <end position="155"/>
    </location>
</feature>
<gene>
    <name evidence="2" type="ORF">BTO32_14795</name>
</gene>
<accession>A0A1V2DPM6</accession>
<dbReference type="InterPro" id="IPR011604">
    <property type="entry name" value="PDDEXK-like_dom_sf"/>
</dbReference>
<reference evidence="2 3" key="1">
    <citation type="submission" date="2016-12" db="EMBL/GenBank/DDBJ databases">
        <title>Marinobacter lutaoensis whole genome sequencing.</title>
        <authorList>
            <person name="Verma A."/>
            <person name="Krishnamurthi S."/>
        </authorList>
    </citation>
    <scope>NUCLEOTIDE SEQUENCE [LARGE SCALE GENOMIC DNA]</scope>
    <source>
        <strain evidence="2 3">T5054</strain>
    </source>
</reference>
<evidence type="ECO:0000259" key="1">
    <source>
        <dbReference type="Pfam" id="PF09588"/>
    </source>
</evidence>
<dbReference type="SUPFAM" id="SSF52980">
    <property type="entry name" value="Restriction endonuclease-like"/>
    <property type="match status" value="1"/>
</dbReference>
<dbReference type="InterPro" id="IPR011335">
    <property type="entry name" value="Restrct_endonuc-II-like"/>
</dbReference>
<dbReference type="EMBL" id="MSCW01000009">
    <property type="protein sequence ID" value="ONF42479.1"/>
    <property type="molecule type" value="Genomic_DNA"/>
</dbReference>
<dbReference type="AlphaFoldDB" id="A0A1V2DPM6"/>
<dbReference type="STRING" id="135739.BTO32_14795"/>
<dbReference type="Pfam" id="PF09588">
    <property type="entry name" value="YqaJ"/>
    <property type="match status" value="1"/>
</dbReference>